<keyword evidence="1" id="KW-0812">Transmembrane</keyword>
<feature type="transmembrane region" description="Helical" evidence="1">
    <location>
        <begin position="212"/>
        <end position="232"/>
    </location>
</feature>
<evidence type="ECO:0000313" key="3">
    <source>
        <dbReference type="Proteomes" id="UP000484015"/>
    </source>
</evidence>
<protein>
    <submittedName>
        <fullName evidence="2">Uncharacterized protein</fullName>
    </submittedName>
</protein>
<evidence type="ECO:0000256" key="1">
    <source>
        <dbReference type="SAM" id="Phobius"/>
    </source>
</evidence>
<evidence type="ECO:0000313" key="2">
    <source>
        <dbReference type="EMBL" id="MTW04970.1"/>
    </source>
</evidence>
<gene>
    <name evidence="2" type="ORF">GM668_23110</name>
</gene>
<feature type="transmembrane region" description="Helical" evidence="1">
    <location>
        <begin position="185"/>
        <end position="205"/>
    </location>
</feature>
<dbReference type="EMBL" id="WNLA01000019">
    <property type="protein sequence ID" value="MTW04970.1"/>
    <property type="molecule type" value="Genomic_DNA"/>
</dbReference>
<dbReference type="AlphaFoldDB" id="A0A6L6Q5L3"/>
<keyword evidence="3" id="KW-1185">Reference proteome</keyword>
<dbReference type="Proteomes" id="UP000484015">
    <property type="component" value="Unassembled WGS sequence"/>
</dbReference>
<dbReference type="OrthoDB" id="7869882at2"/>
<comment type="caution">
    <text evidence="2">The sequence shown here is derived from an EMBL/GenBank/DDBJ whole genome shotgun (WGS) entry which is preliminary data.</text>
</comment>
<reference evidence="2 3" key="1">
    <citation type="submission" date="2019-11" db="EMBL/GenBank/DDBJ databases">
        <title>Type strains purchased from KCTC, JCM and DSMZ.</title>
        <authorList>
            <person name="Lu H."/>
        </authorList>
    </citation>
    <scope>NUCLEOTIDE SEQUENCE [LARGE SCALE GENOMIC DNA]</scope>
    <source>
        <strain evidence="2 3">KCTC 42409</strain>
    </source>
</reference>
<sequence length="233" mass="24128">MTTAHDDKARFEQELKALESQVMNVGGHMTIDADARAVYAREIKRMADTLRADALAGKITWAQAAMQAQQTRNAVMAVIRSRSTAVGRAMSQRIKPEGLPLAELIIRQSKRMYGDSTVFAHLAEIKQNAVYAAIVTSAGKSNPTVTKAMSRIAYAGRGLVFLSIGLSLYNVAAANDKVAAARKEVLASGASIAGGMAGGAVAGLACGSGAPVCVAAGAFIGGALAAFGVTSIW</sequence>
<keyword evidence="1" id="KW-0472">Membrane</keyword>
<keyword evidence="1" id="KW-1133">Transmembrane helix</keyword>
<name>A0A6L6Q5L3_9BURK</name>
<feature type="transmembrane region" description="Helical" evidence="1">
    <location>
        <begin position="154"/>
        <end position="173"/>
    </location>
</feature>
<proteinExistence type="predicted"/>
<organism evidence="2 3">
    <name type="scientific">Pseudoduganella ginsengisoli</name>
    <dbReference type="NCBI Taxonomy" id="1462440"/>
    <lineage>
        <taxon>Bacteria</taxon>
        <taxon>Pseudomonadati</taxon>
        <taxon>Pseudomonadota</taxon>
        <taxon>Betaproteobacteria</taxon>
        <taxon>Burkholderiales</taxon>
        <taxon>Oxalobacteraceae</taxon>
        <taxon>Telluria group</taxon>
        <taxon>Pseudoduganella</taxon>
    </lineage>
</organism>
<accession>A0A6L6Q5L3</accession>